<proteinExistence type="predicted"/>
<protein>
    <submittedName>
        <fullName evidence="1">Inner membrane CreD family protein</fullName>
    </submittedName>
</protein>
<dbReference type="AlphaFoldDB" id="A0A6B3LCI4"/>
<dbReference type="Proteomes" id="UP000475117">
    <property type="component" value="Chromosome"/>
</dbReference>
<evidence type="ECO:0000313" key="2">
    <source>
        <dbReference type="Proteomes" id="UP000475117"/>
    </source>
</evidence>
<reference evidence="1 2" key="1">
    <citation type="submission" date="2020-12" db="EMBL/GenBank/DDBJ databases">
        <title>Sulforoseuscoccus oceanibium gen. nov., sp. nov., a representative of the phylum Verrucomicrobia with special cytoplasmic membrane, and proposal of Sulforoseuscoccusaceae fam. nov.</title>
        <authorList>
            <person name="Xi F."/>
        </authorList>
    </citation>
    <scope>NUCLEOTIDE SEQUENCE [LARGE SCALE GENOMIC DNA]</scope>
    <source>
        <strain evidence="1 2">T37</strain>
    </source>
</reference>
<name>A0A6B3LCI4_9BACT</name>
<dbReference type="RefSeq" id="WP_164364919.1">
    <property type="nucleotide sequence ID" value="NZ_CP066776.1"/>
</dbReference>
<dbReference type="EMBL" id="CP066776">
    <property type="protein sequence ID" value="QQL45034.1"/>
    <property type="molecule type" value="Genomic_DNA"/>
</dbReference>
<accession>A0A6B3LCI4</accession>
<dbReference type="KEGG" id="soa:G3M56_000145"/>
<evidence type="ECO:0000313" key="1">
    <source>
        <dbReference type="EMBL" id="QQL45034.1"/>
    </source>
</evidence>
<gene>
    <name evidence="1" type="ORF">G3M56_000145</name>
</gene>
<sequence>MKNQLTVRRLLATVFIFGCTAVAWFLLGGALTYRTEDGAREMDKGVAGNWGPSMAQAHPVAWYVSPTGEKGRSFVRPRSSRIAVDLDYEPLRKGLFWYRGYKTGFHAQYEIPNPTPIAQTIYVSFKLPAKEASYTNFAFVLGDLDSSAQVPSEGVITQAVVVPPHGSVPLRVAYDSRGLDRWGYLLGDTDRVQNFELVMTTSFDEVNFPEGTGSPVERERSGDGWKFVWSYPDVIGAQSIGMDMPKALNAGPVAARISFFAPVSLLFFFAVLLIFGAVRGINLHPMNYFFLAAGCFAFQLLFAYLVDVVALLPAFAISAVVSLVLVNGYLHAVGGGRITRISLPAQFAYMVLFSYSFFFDGLSGLTITIGAIVTLALLMMTTAKVDWGEKFGGRKAKPTPPPMPPGGASAMRQAKG</sequence>
<dbReference type="InterPro" id="IPR010364">
    <property type="entry name" value="Uncharacterised_IM_CreD"/>
</dbReference>
<organism evidence="1 2">
    <name type="scientific">Sulfuriroseicoccus oceanibius</name>
    <dbReference type="NCBI Taxonomy" id="2707525"/>
    <lineage>
        <taxon>Bacteria</taxon>
        <taxon>Pseudomonadati</taxon>
        <taxon>Verrucomicrobiota</taxon>
        <taxon>Verrucomicrobiia</taxon>
        <taxon>Verrucomicrobiales</taxon>
        <taxon>Verrucomicrobiaceae</taxon>
        <taxon>Sulfuriroseicoccus</taxon>
    </lineage>
</organism>
<dbReference type="Pfam" id="PF06123">
    <property type="entry name" value="CreD"/>
    <property type="match status" value="1"/>
</dbReference>
<keyword evidence="2" id="KW-1185">Reference proteome</keyword>